<feature type="disulfide bond" evidence="14">
    <location>
        <begin position="198"/>
        <end position="203"/>
    </location>
</feature>
<evidence type="ECO:0000259" key="16">
    <source>
        <dbReference type="PROSITE" id="PS50015"/>
    </source>
</evidence>
<evidence type="ECO:0000313" key="17">
    <source>
        <dbReference type="EnsemblMetazoa" id="BGLB033471-PA"/>
    </source>
</evidence>
<dbReference type="GO" id="GO:0005764">
    <property type="term" value="C:lysosome"/>
    <property type="evidence" value="ECO:0007669"/>
    <property type="project" value="TreeGrafter"/>
</dbReference>
<dbReference type="GO" id="GO:0046513">
    <property type="term" value="P:ceramide biosynthetic process"/>
    <property type="evidence" value="ECO:0007669"/>
    <property type="project" value="TreeGrafter"/>
</dbReference>
<feature type="binding site" evidence="13">
    <location>
        <position position="185"/>
    </location>
    <ligand>
        <name>Zn(2+)</name>
        <dbReference type="ChEBI" id="CHEBI:29105"/>
        <label>1</label>
    </ligand>
</feature>
<dbReference type="EnsemblMetazoa" id="BGLB033471-RA">
    <property type="protein sequence ID" value="BGLB033471-PA"/>
    <property type="gene ID" value="BGLB033471"/>
</dbReference>
<feature type="disulfide bond" evidence="14">
    <location>
        <begin position="96"/>
        <end position="107"/>
    </location>
</feature>
<dbReference type="CDD" id="cd00842">
    <property type="entry name" value="MPP_ASMase"/>
    <property type="match status" value="1"/>
</dbReference>
<feature type="disulfide bond" evidence="14">
    <location>
        <begin position="360"/>
        <end position="408"/>
    </location>
</feature>
<dbReference type="Gene3D" id="1.10.225.10">
    <property type="entry name" value="Saposin-like"/>
    <property type="match status" value="1"/>
</dbReference>
<dbReference type="InterPro" id="IPR045473">
    <property type="entry name" value="ASM_C"/>
</dbReference>
<dbReference type="InterPro" id="IPR004843">
    <property type="entry name" value="Calcineurin-like_PHP"/>
</dbReference>
<dbReference type="InterPro" id="IPR008139">
    <property type="entry name" value="SaposinB_dom"/>
</dbReference>
<dbReference type="VEuPathDB" id="VectorBase:BGLAX_045091"/>
<evidence type="ECO:0000256" key="11">
    <source>
        <dbReference type="ARBA" id="ARBA00047268"/>
    </source>
</evidence>
<reference evidence="17" key="1">
    <citation type="submission" date="2020-05" db="UniProtKB">
        <authorList>
            <consortium name="EnsemblMetazoa"/>
        </authorList>
    </citation>
    <scope>IDENTIFICATION</scope>
    <source>
        <strain evidence="17">BB02</strain>
    </source>
</reference>
<feature type="disulfide bond" evidence="14">
    <location>
        <begin position="559"/>
        <end position="563"/>
    </location>
</feature>
<evidence type="ECO:0000256" key="2">
    <source>
        <dbReference type="ARBA" id="ARBA00008234"/>
    </source>
</evidence>
<evidence type="ECO:0000256" key="15">
    <source>
        <dbReference type="SAM" id="SignalP"/>
    </source>
</evidence>
<feature type="signal peptide" evidence="15">
    <location>
        <begin position="1"/>
        <end position="23"/>
    </location>
</feature>
<dbReference type="GO" id="GO:0016020">
    <property type="term" value="C:membrane"/>
    <property type="evidence" value="ECO:0007669"/>
    <property type="project" value="GOC"/>
</dbReference>
<feature type="binding site" evidence="13">
    <location>
        <position position="294"/>
    </location>
    <ligand>
        <name>Zn(2+)</name>
        <dbReference type="ChEBI" id="CHEBI:29105"/>
        <label>2</label>
    </ligand>
</feature>
<keyword evidence="7 13" id="KW-0862">Zinc</keyword>
<organism evidence="17 18">
    <name type="scientific">Biomphalaria glabrata</name>
    <name type="common">Bloodfluke planorb</name>
    <name type="synonym">Freshwater snail</name>
    <dbReference type="NCBI Taxonomy" id="6526"/>
    <lineage>
        <taxon>Eukaryota</taxon>
        <taxon>Metazoa</taxon>
        <taxon>Spiralia</taxon>
        <taxon>Lophotrochozoa</taxon>
        <taxon>Mollusca</taxon>
        <taxon>Gastropoda</taxon>
        <taxon>Heterobranchia</taxon>
        <taxon>Euthyneura</taxon>
        <taxon>Panpulmonata</taxon>
        <taxon>Hygrophila</taxon>
        <taxon>Lymnaeoidea</taxon>
        <taxon>Planorbidae</taxon>
        <taxon>Biomphalaria</taxon>
    </lineage>
</organism>
<evidence type="ECO:0000256" key="7">
    <source>
        <dbReference type="ARBA" id="ARBA00022833"/>
    </source>
</evidence>
<dbReference type="Pfam" id="PF19272">
    <property type="entry name" value="ASMase_C"/>
    <property type="match status" value="1"/>
</dbReference>
<dbReference type="Gene3D" id="3.60.21.10">
    <property type="match status" value="1"/>
</dbReference>
<keyword evidence="9" id="KW-0325">Glycoprotein</keyword>
<dbReference type="GO" id="GO:0061750">
    <property type="term" value="F:acid sphingomyelin phosphodiesterase activity"/>
    <property type="evidence" value="ECO:0007669"/>
    <property type="project" value="TreeGrafter"/>
</dbReference>
<feature type="disulfide bond" evidence="14">
    <location>
        <begin position="65"/>
        <end position="141"/>
    </location>
</feature>
<evidence type="ECO:0000256" key="3">
    <source>
        <dbReference type="ARBA" id="ARBA00022525"/>
    </source>
</evidence>
<dbReference type="OrthoDB" id="282973at2759"/>
<evidence type="ECO:0000256" key="5">
    <source>
        <dbReference type="ARBA" id="ARBA00022729"/>
    </source>
</evidence>
<feature type="binding site" evidence="13">
    <location>
        <position position="254"/>
    </location>
    <ligand>
        <name>Zn(2+)</name>
        <dbReference type="ChEBI" id="CHEBI:29105"/>
        <label>1</label>
    </ligand>
</feature>
<protein>
    <recommendedName>
        <fullName evidence="12">Sphingomyelin phosphodiesterase</fullName>
    </recommendedName>
</protein>
<feature type="binding site" evidence="13">
    <location>
        <position position="400"/>
    </location>
    <ligand>
        <name>Zn(2+)</name>
        <dbReference type="ChEBI" id="CHEBI:29105"/>
        <label>2</label>
    </ligand>
</feature>
<dbReference type="InterPro" id="IPR041805">
    <property type="entry name" value="ASMase/PPN1_MPP"/>
</dbReference>
<feature type="binding site" evidence="13">
    <location>
        <position position="436"/>
    </location>
    <ligand>
        <name>Zn(2+)</name>
        <dbReference type="ChEBI" id="CHEBI:29105"/>
        <label>1</label>
    </ligand>
</feature>
<dbReference type="PANTHER" id="PTHR10340">
    <property type="entry name" value="SPHINGOMYELIN PHOSPHODIESTERASE"/>
    <property type="match status" value="1"/>
</dbReference>
<dbReference type="STRING" id="6526.A0A2C9LPD0"/>
<keyword evidence="6 12" id="KW-0378">Hydrolase</keyword>
<dbReference type="RefSeq" id="XP_013082409.2">
    <property type="nucleotide sequence ID" value="XM_013226955.2"/>
</dbReference>
<dbReference type="GO" id="GO:0046872">
    <property type="term" value="F:metal ion binding"/>
    <property type="evidence" value="ECO:0007669"/>
    <property type="project" value="UniProtKB-KW"/>
</dbReference>
<feature type="binding site" evidence="13">
    <location>
        <position position="254"/>
    </location>
    <ligand>
        <name>Zn(2+)</name>
        <dbReference type="ChEBI" id="CHEBI:29105"/>
        <label>2</label>
    </ligand>
</feature>
<evidence type="ECO:0000256" key="10">
    <source>
        <dbReference type="ARBA" id="ARBA00023295"/>
    </source>
</evidence>
<dbReference type="PROSITE" id="PS50015">
    <property type="entry name" value="SAP_B"/>
    <property type="match status" value="1"/>
</dbReference>
<evidence type="ECO:0000256" key="6">
    <source>
        <dbReference type="ARBA" id="ARBA00022801"/>
    </source>
</evidence>
<evidence type="ECO:0000256" key="9">
    <source>
        <dbReference type="ARBA" id="ARBA00023180"/>
    </source>
</evidence>
<proteinExistence type="inferred from homology"/>
<comment type="similarity">
    <text evidence="2 12">Belongs to the acid sphingomyelinase family.</text>
</comment>
<dbReference type="InterPro" id="IPR011160">
    <property type="entry name" value="Sphingomy_PDE"/>
</dbReference>
<feature type="chain" id="PRO_5012677384" description="Sphingomyelin phosphodiesterase" evidence="15">
    <location>
        <begin position="24"/>
        <end position="588"/>
    </location>
</feature>
<name>A0A2C9LPD0_BIOGL</name>
<evidence type="ECO:0000256" key="4">
    <source>
        <dbReference type="ARBA" id="ARBA00022723"/>
    </source>
</evidence>
<gene>
    <name evidence="17" type="primary">106067721</name>
</gene>
<dbReference type="Pfam" id="PF00149">
    <property type="entry name" value="Metallophos"/>
    <property type="match status" value="1"/>
</dbReference>
<feature type="binding site" evidence="13">
    <location>
        <position position="434"/>
    </location>
    <ligand>
        <name>Zn(2+)</name>
        <dbReference type="ChEBI" id="CHEBI:29105"/>
        <label>2</label>
    </ligand>
</feature>
<dbReference type="SMART" id="SM00741">
    <property type="entry name" value="SapB"/>
    <property type="match status" value="1"/>
</dbReference>
<dbReference type="AlphaFoldDB" id="A0A2C9LPD0"/>
<comment type="catalytic activity">
    <reaction evidence="11">
        <text>a sphingomyelin + H2O = phosphocholine + an N-acylsphing-4-enine + H(+)</text>
        <dbReference type="Rhea" id="RHEA:19253"/>
        <dbReference type="ChEBI" id="CHEBI:15377"/>
        <dbReference type="ChEBI" id="CHEBI:15378"/>
        <dbReference type="ChEBI" id="CHEBI:17636"/>
        <dbReference type="ChEBI" id="CHEBI:52639"/>
        <dbReference type="ChEBI" id="CHEBI:295975"/>
        <dbReference type="EC" id="3.1.4.12"/>
    </reaction>
    <physiologicalReaction direction="left-to-right" evidence="11">
        <dbReference type="Rhea" id="RHEA:19254"/>
    </physiologicalReaction>
</comment>
<feature type="disulfide bond" evidence="14">
    <location>
        <begin position="68"/>
        <end position="133"/>
    </location>
</feature>
<dbReference type="Proteomes" id="UP000076420">
    <property type="component" value="Unassembled WGS sequence"/>
</dbReference>
<evidence type="ECO:0000313" key="18">
    <source>
        <dbReference type="Proteomes" id="UP000076420"/>
    </source>
</evidence>
<dbReference type="InterPro" id="IPR011001">
    <property type="entry name" value="Saposin-like"/>
</dbReference>
<keyword evidence="10 12" id="KW-0326">Glycosidase</keyword>
<evidence type="ECO:0000256" key="8">
    <source>
        <dbReference type="ARBA" id="ARBA00023157"/>
    </source>
</evidence>
<dbReference type="SUPFAM" id="SSF56300">
    <property type="entry name" value="Metallo-dependent phosphatases"/>
    <property type="match status" value="1"/>
</dbReference>
<sequence>MTSKMKAIVSLLALVCLFQLTTGGLMPAKKTQRNVKPMSAVEGDAMRSYSERQKRMNGLWSSASCDLCVLITQQVQDWIRKSASEEEIVKEAIRMCIFFKIQDARVCSMIVPLHKDEILYVVANLALDPKEACGIILGEKCGTPYFPGTMWNVTFPDTPKPAPKPPTPPQPSSPTVRFLHLTDIHIDFDYREGASPNCGEPLCCRAGDLFNDTLKAGKYGDQHSCDAPMSLVLSLFSHLNTIQDQFDYIIMTGDIPAHDVWNQTRSDQIAHLVALDKLFSNYLPTKPVYYCIGNHESSPVNSFPPPTIPIQNIDWLYGAMANMWGKWLPLSALDTVLRCGGYSISPYPGFRIISINNNYCNKGNWWLLLNETDPCDVLQWLIQELQTAEDKGEKVHMLLHIPPGEGTCLKAWSYNYFNIVNRYENTIVNQFYGHSHHDWFQMYYDNVTFMRPLGFGFIAPSVTPGSNINPIYRIYTMDGNYADSSWAVLDFNSFYLNITDTNKSGNPVWKFEYSPKMLYNMTGLYAQDWDNLIKRMEADDQILEIFNLHKNNLHPTGPCTGECRTDLLCSLIEGRSYDPDLCKHHLRH</sequence>
<dbReference type="GO" id="GO:0006685">
    <property type="term" value="P:sphingomyelin catabolic process"/>
    <property type="evidence" value="ECO:0007669"/>
    <property type="project" value="UniProtKB-UniRule"/>
</dbReference>
<dbReference type="SUPFAM" id="SSF47862">
    <property type="entry name" value="Saposin"/>
    <property type="match status" value="1"/>
</dbReference>
<comment type="subcellular location">
    <subcellularLocation>
        <location evidence="1">Secreted</location>
    </subcellularLocation>
</comment>
<dbReference type="GO" id="GO:0016798">
    <property type="term" value="F:hydrolase activity, acting on glycosyl bonds"/>
    <property type="evidence" value="ECO:0007669"/>
    <property type="project" value="UniProtKB-KW"/>
</dbReference>
<keyword evidence="3" id="KW-0964">Secreted</keyword>
<feature type="binding site" evidence="13">
    <location>
        <position position="183"/>
    </location>
    <ligand>
        <name>Zn(2+)</name>
        <dbReference type="ChEBI" id="CHEBI:29105"/>
        <label>1</label>
    </ligand>
</feature>
<evidence type="ECO:0000256" key="12">
    <source>
        <dbReference type="PIRNR" id="PIRNR000948"/>
    </source>
</evidence>
<dbReference type="PANTHER" id="PTHR10340:SF34">
    <property type="entry name" value="SPHINGOMYELIN PHOSPHODIESTERASE"/>
    <property type="match status" value="1"/>
</dbReference>
<comment type="function">
    <text evidence="12">Converts sphingomyelin to ceramide.</text>
</comment>
<evidence type="ECO:0000256" key="13">
    <source>
        <dbReference type="PIRSR" id="PIRSR000948-1"/>
    </source>
</evidence>
<dbReference type="KEGG" id="bgt:106067721"/>
<feature type="disulfide bond" evidence="14">
    <location>
        <begin position="204"/>
        <end position="225"/>
    </location>
</feature>
<evidence type="ECO:0000256" key="1">
    <source>
        <dbReference type="ARBA" id="ARBA00004613"/>
    </source>
</evidence>
<accession>A0A2C9LPD0</accession>
<dbReference type="GO" id="GO:0005615">
    <property type="term" value="C:extracellular space"/>
    <property type="evidence" value="ECO:0007669"/>
    <property type="project" value="TreeGrafter"/>
</dbReference>
<feature type="domain" description="Saposin B-type" evidence="16">
    <location>
        <begin position="61"/>
        <end position="145"/>
    </location>
</feature>
<evidence type="ECO:0000256" key="14">
    <source>
        <dbReference type="PIRSR" id="PIRSR000948-2"/>
    </source>
</evidence>
<comment type="cofactor">
    <cofactor evidence="13">
        <name>Zn(2+)</name>
        <dbReference type="ChEBI" id="CHEBI:29105"/>
    </cofactor>
    <text evidence="13">Binds 2 Zn(2+) ions per subunit.</text>
</comment>
<dbReference type="InterPro" id="IPR029052">
    <property type="entry name" value="Metallo-depent_PP-like"/>
</dbReference>
<dbReference type="VEuPathDB" id="VectorBase:BGLB033471"/>
<keyword evidence="5 15" id="KW-0732">Signal</keyword>
<dbReference type="PIRSF" id="PIRSF000948">
    <property type="entry name" value="Sphingomy_PDE"/>
    <property type="match status" value="1"/>
</dbReference>
<keyword evidence="8 14" id="KW-1015">Disulfide bond</keyword>
<keyword evidence="4 13" id="KW-0479">Metal-binding</keyword>